<proteinExistence type="predicted"/>
<evidence type="ECO:0000313" key="2">
    <source>
        <dbReference type="Proteomes" id="UP000014040"/>
    </source>
</evidence>
<comment type="caution">
    <text evidence="1">The sequence shown here is derived from an EMBL/GenBank/DDBJ whole genome shotgun (WGS) entry which is preliminary data.</text>
</comment>
<dbReference type="EMBL" id="AHES01000045">
    <property type="protein sequence ID" value="EOO71251.1"/>
    <property type="molecule type" value="Genomic_DNA"/>
</dbReference>
<dbReference type="PATRIC" id="fig|1053224.3.peg.4499"/>
<reference evidence="1 2" key="1">
    <citation type="submission" date="2012-12" db="EMBL/GenBank/DDBJ databases">
        <title>The Genome Sequence of Bacillus cereus VD021.</title>
        <authorList>
            <consortium name="The Broad Institute Genome Sequencing Platform"/>
            <consortium name="The Broad Institute Genome Sequencing Center for Infectious Disease"/>
            <person name="Feldgarden M."/>
            <person name="Van der Auwera G.A."/>
            <person name="Mahillon J."/>
            <person name="Duprez V."/>
            <person name="Timmery S."/>
            <person name="Mattelet C."/>
            <person name="Dierick K."/>
            <person name="Sun M."/>
            <person name="Yu Z."/>
            <person name="Zhu L."/>
            <person name="Hu X."/>
            <person name="Shank E.B."/>
            <person name="Swiecicka I."/>
            <person name="Hansen B.M."/>
            <person name="Andrup L."/>
            <person name="Walker B."/>
            <person name="Young S.K."/>
            <person name="Zeng Q."/>
            <person name="Gargeya S."/>
            <person name="Fitzgerald M."/>
            <person name="Haas B."/>
            <person name="Abouelleil A."/>
            <person name="Alvarado L."/>
            <person name="Arachchi H.M."/>
            <person name="Berlin A.M."/>
            <person name="Chapman S.B."/>
            <person name="Dewar J."/>
            <person name="Goldberg J."/>
            <person name="Griggs A."/>
            <person name="Gujja S."/>
            <person name="Hansen M."/>
            <person name="Howarth C."/>
            <person name="Imamovic A."/>
            <person name="Larimer J."/>
            <person name="McCowan C."/>
            <person name="Murphy C."/>
            <person name="Neiman D."/>
            <person name="Pearson M."/>
            <person name="Priest M."/>
            <person name="Roberts A."/>
            <person name="Saif S."/>
            <person name="Shea T."/>
            <person name="Sisk P."/>
            <person name="Sykes S."/>
            <person name="Wortman J."/>
            <person name="Nusbaum C."/>
            <person name="Birren B."/>
        </authorList>
    </citation>
    <scope>NUCLEOTIDE SEQUENCE [LARGE SCALE GENOMIC DNA]</scope>
    <source>
        <strain evidence="1 2">VD021</strain>
    </source>
</reference>
<evidence type="ECO:0000313" key="1">
    <source>
        <dbReference type="EMBL" id="EOO71251.1"/>
    </source>
</evidence>
<protein>
    <submittedName>
        <fullName evidence="1">Uncharacterized protein</fullName>
    </submittedName>
</protein>
<organism evidence="1 2">
    <name type="scientific">Bacillus cereus VD021</name>
    <dbReference type="NCBI Taxonomy" id="1053224"/>
    <lineage>
        <taxon>Bacteria</taxon>
        <taxon>Bacillati</taxon>
        <taxon>Bacillota</taxon>
        <taxon>Bacilli</taxon>
        <taxon>Bacillales</taxon>
        <taxon>Bacillaceae</taxon>
        <taxon>Bacillus</taxon>
        <taxon>Bacillus cereus group</taxon>
    </lineage>
</organism>
<gene>
    <name evidence="1" type="ORF">IIC_04447</name>
</gene>
<dbReference type="HOGENOM" id="CLU_2505713_0_0_9"/>
<dbReference type="AlphaFoldDB" id="R8HEN5"/>
<accession>R8HEN5</accession>
<dbReference type="Proteomes" id="UP000014040">
    <property type="component" value="Unassembled WGS sequence"/>
</dbReference>
<sequence>MKKLAGLIIVTLFFITIVSGLSGKMVSNQHDFKYKNIDNQSVSYMKVDPGEGSPSLFESYESNKVTVNKSIMYRMVDPGGGG</sequence>
<name>R8HEN5_BACCE</name>
<dbReference type="RefSeq" id="WP_016102534.1">
    <property type="nucleotide sequence ID" value="NZ_KB976282.1"/>
</dbReference>